<feature type="domain" description="Laminin N-terminal" evidence="17">
    <location>
        <begin position="164"/>
        <end position="417"/>
    </location>
</feature>
<feature type="disulfide bond" evidence="12">
    <location>
        <begin position="2044"/>
        <end position="2053"/>
    </location>
</feature>
<feature type="disulfide bond" evidence="12">
    <location>
        <begin position="1763"/>
        <end position="1772"/>
    </location>
</feature>
<keyword evidence="8 13" id="KW-0175">Coiled coil</keyword>
<dbReference type="FunFam" id="2.60.120.260:FF:000092">
    <property type="entry name" value="Laminin subunit alpha-3"/>
    <property type="match status" value="1"/>
</dbReference>
<dbReference type="SUPFAM" id="SSF49899">
    <property type="entry name" value="Concanavalin A-like lectins/glucanases"/>
    <property type="match status" value="5"/>
</dbReference>
<dbReference type="InterPro" id="IPR018159">
    <property type="entry name" value="Spectrin/alpha-actinin"/>
</dbReference>
<evidence type="ECO:0000256" key="2">
    <source>
        <dbReference type="ARBA" id="ARBA00022525"/>
    </source>
</evidence>
<feature type="domain" description="Laminin G" evidence="14">
    <location>
        <begin position="3492"/>
        <end position="3674"/>
    </location>
</feature>
<dbReference type="PROSITE" id="PS50027">
    <property type="entry name" value="EGF_LAM_2"/>
    <property type="match status" value="10"/>
</dbReference>
<dbReference type="FunFam" id="2.60.120.200:FF:000150">
    <property type="entry name" value="Laminin subunit alpha 5"/>
    <property type="match status" value="1"/>
</dbReference>
<feature type="disulfide bond" evidence="12">
    <location>
        <begin position="922"/>
        <end position="931"/>
    </location>
</feature>
<evidence type="ECO:0000256" key="12">
    <source>
        <dbReference type="PROSITE-ProRule" id="PRU00460"/>
    </source>
</evidence>
<dbReference type="GO" id="GO:0005576">
    <property type="term" value="C:extracellular region"/>
    <property type="evidence" value="ECO:0007669"/>
    <property type="project" value="UniProtKB-ARBA"/>
</dbReference>
<evidence type="ECO:0000256" key="8">
    <source>
        <dbReference type="ARBA" id="ARBA00023054"/>
    </source>
</evidence>
<dbReference type="FunFam" id="2.10.25.10:FF:000069">
    <property type="entry name" value="Laminin subunit alpha 1"/>
    <property type="match status" value="1"/>
</dbReference>
<dbReference type="FunFam" id="2.10.25.10:FF:000083">
    <property type="entry name" value="Laminin subunit alpha"/>
    <property type="match status" value="1"/>
</dbReference>
<dbReference type="PANTHER" id="PTHR10574:SF406">
    <property type="entry name" value="LAMININ SUBUNIT ALPHA 5"/>
    <property type="match status" value="1"/>
</dbReference>
<dbReference type="GO" id="GO:0030155">
    <property type="term" value="P:regulation of cell adhesion"/>
    <property type="evidence" value="ECO:0007669"/>
    <property type="project" value="InterPro"/>
</dbReference>
<feature type="domain" description="Laminin G" evidence="14">
    <location>
        <begin position="2728"/>
        <end position="2940"/>
    </location>
</feature>
<feature type="domain" description="Laminin EGF-like" evidence="15">
    <location>
        <begin position="899"/>
        <end position="951"/>
    </location>
</feature>
<evidence type="ECO:0000256" key="1">
    <source>
        <dbReference type="ARBA" id="ARBA00004302"/>
    </source>
</evidence>
<dbReference type="SMART" id="SM00282">
    <property type="entry name" value="LamG"/>
    <property type="match status" value="5"/>
</dbReference>
<accession>A0AA47NNZ5</accession>
<comment type="caution">
    <text evidence="12">Lacks conserved residue(s) required for the propagation of feature annotation.</text>
</comment>
<feature type="domain" description="Laminin G" evidence="14">
    <location>
        <begin position="3313"/>
        <end position="3485"/>
    </location>
</feature>
<feature type="domain" description="Laminin EGF-like" evidence="15">
    <location>
        <begin position="2072"/>
        <end position="2127"/>
    </location>
</feature>
<dbReference type="InterPro" id="IPR001791">
    <property type="entry name" value="Laminin_G"/>
</dbReference>
<dbReference type="GO" id="GO:0030334">
    <property type="term" value="P:regulation of cell migration"/>
    <property type="evidence" value="ECO:0007669"/>
    <property type="project" value="InterPro"/>
</dbReference>
<feature type="disulfide bond" evidence="12">
    <location>
        <begin position="1717"/>
        <end position="1726"/>
    </location>
</feature>
<dbReference type="Pfam" id="PF06008">
    <property type="entry name" value="Laminin_I"/>
    <property type="match status" value="1"/>
</dbReference>
<feature type="disulfide bond" evidence="12">
    <location>
        <begin position="2098"/>
        <end position="2107"/>
    </location>
</feature>
<dbReference type="Gene3D" id="1.10.287.1490">
    <property type="match status" value="1"/>
</dbReference>
<dbReference type="PROSITE" id="PS51115">
    <property type="entry name" value="LAMININ_IVA"/>
    <property type="match status" value="1"/>
</dbReference>
<feature type="coiled-coil region" evidence="13">
    <location>
        <begin position="2226"/>
        <end position="2617"/>
    </location>
</feature>
<dbReference type="PROSITE" id="PS51117">
    <property type="entry name" value="LAMININ_NTER"/>
    <property type="match status" value="1"/>
</dbReference>
<feature type="domain" description="Laminin EGF-like" evidence="15">
    <location>
        <begin position="757"/>
        <end position="801"/>
    </location>
</feature>
<keyword evidence="7" id="KW-0130">Cell adhesion</keyword>
<evidence type="ECO:0000256" key="11">
    <source>
        <dbReference type="ARBA" id="ARBA00023292"/>
    </source>
</evidence>
<feature type="domain" description="Laminin EGF-like" evidence="15">
    <location>
        <begin position="802"/>
        <end position="898"/>
    </location>
</feature>
<dbReference type="PRINTS" id="PR00011">
    <property type="entry name" value="EGFLAMININ"/>
</dbReference>
<gene>
    <name evidence="18" type="primary">Lama3</name>
    <name evidence="18" type="ORF">N1851_033081</name>
</gene>
<evidence type="ECO:0000256" key="6">
    <source>
        <dbReference type="ARBA" id="ARBA00022869"/>
    </source>
</evidence>
<dbReference type="Proteomes" id="UP001174136">
    <property type="component" value="Unassembled WGS sequence"/>
</dbReference>
<name>A0AA47NNZ5_MERPO</name>
<dbReference type="GO" id="GO:0009887">
    <property type="term" value="P:animal organ morphogenesis"/>
    <property type="evidence" value="ECO:0007669"/>
    <property type="project" value="TreeGrafter"/>
</dbReference>
<feature type="disulfide bond" evidence="12">
    <location>
        <begin position="730"/>
        <end position="739"/>
    </location>
</feature>
<dbReference type="InterPro" id="IPR000742">
    <property type="entry name" value="EGF"/>
</dbReference>
<dbReference type="InterPro" id="IPR056863">
    <property type="entry name" value="LMN_ATRN_NET-like_EGF"/>
</dbReference>
<feature type="domain" description="Laminin IV type A" evidence="16">
    <location>
        <begin position="1813"/>
        <end position="1991"/>
    </location>
</feature>
<evidence type="ECO:0000313" key="18">
    <source>
        <dbReference type="EMBL" id="KAK0132123.1"/>
    </source>
</evidence>
<dbReference type="PROSITE" id="PS50025">
    <property type="entry name" value="LAM_G_DOMAIN"/>
    <property type="match status" value="5"/>
</dbReference>
<dbReference type="CDD" id="cd00176">
    <property type="entry name" value="SPEC"/>
    <property type="match status" value="1"/>
</dbReference>
<keyword evidence="2" id="KW-0964">Secreted</keyword>
<organism evidence="18 19">
    <name type="scientific">Merluccius polli</name>
    <name type="common">Benguela hake</name>
    <name type="synonym">Merluccius cadenati</name>
    <dbReference type="NCBI Taxonomy" id="89951"/>
    <lineage>
        <taxon>Eukaryota</taxon>
        <taxon>Metazoa</taxon>
        <taxon>Chordata</taxon>
        <taxon>Craniata</taxon>
        <taxon>Vertebrata</taxon>
        <taxon>Euteleostomi</taxon>
        <taxon>Actinopterygii</taxon>
        <taxon>Neopterygii</taxon>
        <taxon>Teleostei</taxon>
        <taxon>Neoteleostei</taxon>
        <taxon>Acanthomorphata</taxon>
        <taxon>Zeiogadaria</taxon>
        <taxon>Gadariae</taxon>
        <taxon>Gadiformes</taxon>
        <taxon>Gadoidei</taxon>
        <taxon>Merlucciidae</taxon>
        <taxon>Merluccius</taxon>
    </lineage>
</organism>
<dbReference type="SMART" id="SM00181">
    <property type="entry name" value="EGF"/>
    <property type="match status" value="8"/>
</dbReference>
<feature type="domain" description="Laminin G" evidence="14">
    <location>
        <begin position="2947"/>
        <end position="3110"/>
    </location>
</feature>
<evidence type="ECO:0000256" key="10">
    <source>
        <dbReference type="ARBA" id="ARBA00023180"/>
    </source>
</evidence>
<dbReference type="SMART" id="SM00180">
    <property type="entry name" value="EGF_Lam"/>
    <property type="match status" value="16"/>
</dbReference>
<keyword evidence="4" id="KW-0732">Signal</keyword>
<dbReference type="GO" id="GO:0120036">
    <property type="term" value="P:plasma membrane bounded cell projection organization"/>
    <property type="evidence" value="ECO:0007669"/>
    <property type="project" value="UniProtKB-ARBA"/>
</dbReference>
<evidence type="ECO:0000256" key="5">
    <source>
        <dbReference type="ARBA" id="ARBA00022737"/>
    </source>
</evidence>
<evidence type="ECO:0000256" key="3">
    <source>
        <dbReference type="ARBA" id="ARBA00022530"/>
    </source>
</evidence>
<dbReference type="Pfam" id="PF02210">
    <property type="entry name" value="Laminin_G_2"/>
    <property type="match status" value="4"/>
</dbReference>
<evidence type="ECO:0000256" key="4">
    <source>
        <dbReference type="ARBA" id="ARBA00022729"/>
    </source>
</evidence>
<dbReference type="EMBL" id="JAOPHQ010006289">
    <property type="protein sequence ID" value="KAK0132123.1"/>
    <property type="molecule type" value="Genomic_DNA"/>
</dbReference>
<keyword evidence="10" id="KW-0325">Glycoprotein</keyword>
<protein>
    <submittedName>
        <fullName evidence="18">Laminin subunit alpha-3</fullName>
    </submittedName>
</protein>
<dbReference type="Gene3D" id="2.60.120.260">
    <property type="entry name" value="Galactose-binding domain-like"/>
    <property type="match status" value="1"/>
</dbReference>
<dbReference type="FunFam" id="2.10.25.10:FF:000209">
    <property type="entry name" value="Laminin subunit alpha 5"/>
    <property type="match status" value="1"/>
</dbReference>
<feature type="domain" description="Laminin EGF-like" evidence="15">
    <location>
        <begin position="547"/>
        <end position="590"/>
    </location>
</feature>
<comment type="caution">
    <text evidence="18">The sequence shown here is derived from an EMBL/GenBank/DDBJ whole genome shotgun (WGS) entry which is preliminary data.</text>
</comment>
<keyword evidence="11 12" id="KW-0424">Laminin EGF-like domain</keyword>
<evidence type="ECO:0000259" key="16">
    <source>
        <dbReference type="PROSITE" id="PS51115"/>
    </source>
</evidence>
<evidence type="ECO:0000259" key="15">
    <source>
        <dbReference type="PROSITE" id="PS50027"/>
    </source>
</evidence>
<dbReference type="GO" id="GO:0009888">
    <property type="term" value="P:tissue development"/>
    <property type="evidence" value="ECO:0007669"/>
    <property type="project" value="TreeGrafter"/>
</dbReference>
<dbReference type="GO" id="GO:0005102">
    <property type="term" value="F:signaling receptor binding"/>
    <property type="evidence" value="ECO:0007669"/>
    <property type="project" value="InterPro"/>
</dbReference>
<evidence type="ECO:0000259" key="14">
    <source>
        <dbReference type="PROSITE" id="PS50025"/>
    </source>
</evidence>
<feature type="disulfide bond" evidence="12">
    <location>
        <begin position="1603"/>
        <end position="1615"/>
    </location>
</feature>
<dbReference type="GO" id="GO:0007155">
    <property type="term" value="P:cell adhesion"/>
    <property type="evidence" value="ECO:0007669"/>
    <property type="project" value="UniProtKB-KW"/>
</dbReference>
<dbReference type="PANTHER" id="PTHR10574">
    <property type="entry name" value="NETRIN/LAMININ-RELATED"/>
    <property type="match status" value="1"/>
</dbReference>
<feature type="disulfide bond" evidence="12">
    <location>
        <begin position="566"/>
        <end position="575"/>
    </location>
</feature>
<feature type="domain" description="Laminin EGF-like" evidence="15">
    <location>
        <begin position="2025"/>
        <end position="2071"/>
    </location>
</feature>
<feature type="disulfide bond" evidence="12">
    <location>
        <begin position="1742"/>
        <end position="1754"/>
    </location>
</feature>
<dbReference type="Pfam" id="PF06009">
    <property type="entry name" value="Laminin_II"/>
    <property type="match status" value="1"/>
</dbReference>
<dbReference type="InterPro" id="IPR010307">
    <property type="entry name" value="Laminin_dom_II"/>
</dbReference>
<dbReference type="SUPFAM" id="SSF57196">
    <property type="entry name" value="EGF/Laminin"/>
    <property type="match status" value="14"/>
</dbReference>
<feature type="domain" description="Laminin G" evidence="14">
    <location>
        <begin position="3121"/>
        <end position="3274"/>
    </location>
</feature>
<dbReference type="FunFam" id="2.10.25.10:FF:000033">
    <property type="entry name" value="Laminin subunit alpha 2"/>
    <property type="match status" value="1"/>
</dbReference>
<dbReference type="SMART" id="SM00136">
    <property type="entry name" value="LamNT"/>
    <property type="match status" value="1"/>
</dbReference>
<feature type="disulfide bond" evidence="12">
    <location>
        <begin position="1605"/>
        <end position="1622"/>
    </location>
</feature>
<feature type="disulfide bond" evidence="12">
    <location>
        <begin position="802"/>
        <end position="814"/>
    </location>
</feature>
<dbReference type="FunFam" id="2.10.25.10:FF:000106">
    <property type="entry name" value="Heparan sulfate proteoglycan 2"/>
    <property type="match status" value="1"/>
</dbReference>
<keyword evidence="6" id="KW-0084">Basement membrane</keyword>
<dbReference type="InterPro" id="IPR050440">
    <property type="entry name" value="Laminin/Netrin_ECM"/>
</dbReference>
<keyword evidence="9 12" id="KW-1015">Disulfide bond</keyword>
<dbReference type="Pfam" id="PF00055">
    <property type="entry name" value="Laminin_N"/>
    <property type="match status" value="1"/>
</dbReference>
<dbReference type="Pfam" id="PF00053">
    <property type="entry name" value="EGF_laminin"/>
    <property type="match status" value="12"/>
</dbReference>
<evidence type="ECO:0000256" key="7">
    <source>
        <dbReference type="ARBA" id="ARBA00022889"/>
    </source>
</evidence>
<dbReference type="FunFam" id="2.10.25.10:FF:000090">
    <property type="entry name" value="laminin subunit alpha"/>
    <property type="match status" value="1"/>
</dbReference>
<evidence type="ECO:0000256" key="13">
    <source>
        <dbReference type="SAM" id="Coils"/>
    </source>
</evidence>
<dbReference type="Pfam" id="PF24973">
    <property type="entry name" value="EGF_LMN_ATRN"/>
    <property type="match status" value="1"/>
</dbReference>
<dbReference type="GO" id="GO:0005604">
    <property type="term" value="C:basement membrane"/>
    <property type="evidence" value="ECO:0007669"/>
    <property type="project" value="UniProtKB-SubCell"/>
</dbReference>
<dbReference type="CDD" id="cd00110">
    <property type="entry name" value="LamG"/>
    <property type="match status" value="4"/>
</dbReference>
<sequence length="3677" mass="403695">MQEVLNSVLIETQRLFIVLILVLLGRLTGKVLLKFFHSVQARAQIGPKGAGLDWEQNSALAIFSCTGPAHRNNDRRLRLTYYDSPGPAQKYGPAQKCASAHRALPAPTSTLSLAPFFKHRTAGGEAAKRLKRTMARRTEGYPVASFFLLFFTYARGQVGFNEVTGFSLSPPYFNLAHGSAISATATCGQDESGRPRSDLYCKLVGGPTNGLAIQNIQGQFCDHCNSNEPNRAHPVTNAIDGTERWWQSPPLSRGPGYNEVNITLDLGQLFHVAYILIKFANSPRPDLWVLERSVDHGRTYRPWQYFAHSKHECIEKFGKQPNGRIVHDDDEVCTTEYSRILPLENGEIVVSLVNGRPGSKNFTYSPVLRDFTKATNIRLHFRRTSTLLGHLISKAQRDPTVTRRYYYSIKDISIGGRCVCHGHAQECGGRNQGNSNRRQCECTHNTCGESCDRCCPGFNQKAWRAATTDSPNACQPCQCFSHAFDCYYDPEVEQRGASLDSSGSYSGGGVCIDCQHNTAGVNCEKCVDGFYRPHHEAPESPTGCIPCRCDARTTAGCEMGSGRCICKPGISGDNCDHCSHGYYGYPQCIRFPTYQTTSSPAGPIKKCDCDYHGSVSEVCDTAGRCSVTATTMGQSARCVTRRDAVCAAKGWKGSECVCDYRGSVSEVCDAAGRCVCRHGSVSATTAGQSARCVTRRDAACAAMGWKGSECVCDYRGSVSEVCDAAGRCVCRHGVEGERCDRCRPGHHSFPHCQRQECRCDGTGVADPACDPSGRCRCLRNFAGERCDRCAQGYYGYPDCAACQCSREGSYGDSCNPLSGQCLCNPKVAGQRCDRCAGWGLQFPNCSASISRCNPAGSEVADPQTGSCRCLANVEGAVCDRCKPLYWKLTTDNPEGCTECTCDLKGTLSGVGECQQRSGQCHCKPYACGHSCETCKEGFYLLQKRNYFGCQGCDCDVGGATGMACGFVSGQCLCRKNIVGRNCSQPAPSHYFPSMHQLKFEVEDGITPNARPVRFGFDPQVFPGFSWRGYAVLSPAQPEVILPLAVGFPGPFLIVMRYTSLHPGNKQAKRVRARVLVSDVRVKVHVEGNEARESWYRVVLRYSNPSGSSVTGTVEATGMRGAPGSQRSQEVVFPAGPSPAFLTVPGDGFAQPFVLTPGKWFIHIRAQGVLLDYLVLLPRYFYEAPLLQDKITQPCRYTTSPDGDTNCLLYKHIGMEGFSWALGSQGRLSTRGGRRKRQARVRRLSPDHPRMATLIGRQSTLQLNLRVARPGPHALVLEYASQSDAVQNVNVVITGHSSDQIQARANIYSCSYSFLCRSVAVDSSSRVAFLQLEHRTEVLLQASTAHFLLFKVYAVPAEDFSMDYVRPKVLCVSVHGRFTDDSQYCVPSRFPRPASAWVLDAAREGRTSLALAVAPGQRESEEFRRRRRQTGLFPLAGPPSEGVLLKSPQTEISFHPRVPLPGRYVVVLHYRQPEHTSFPVEVVVEAGRSWNGSVDASFCPSVSGCREVVVASSRIALDLEGGQEPTITVTIPPGKTLTLDYIMVVADDSYSPEILREKPLNKSADFIQRCRGEGFYIDPRRSSEFCRGAARSLVAAYNDGALPCNCDESGSTEAACDPVGGQCSCRPHVIGRQCSKCATGYYGFPYCRPCECGRRLCDEVTGRCICPPQTVKPSCDVCASETFSFHPLLGCEGCDCSPTGVETTGGGGCDRDTGQCPCKPRIGGRQCDRCAAGYYSYPDCVPCNCNQTGVTSDVCHPDTGKCLCKRNVGGVRCDACKDASFHFDPSNPKGCTRCFCFGATEQCQSSGKHRGKFMEMRGWRLEKPDQDEVASVLNTAGNAVVADVQELSPATQGLHWVAPPSYLGDRVLSYGGFLTFQSKSFGVPAEGMKRMDRGPDVILNGQGMTLVHQGGNPPTPDRLHHGRVQLVEGFWHHALTNRPVSREELMMVLADVEGLRIRALYFSQSQRLSLGEVGLEEASDRGPGGPASSVEQCTCPPEYAGDSCQKCSPGYYREGSGLYLGRCIPCDCNGLSNECEDKTGRCLSCKYNTAGDRCERCKQGYYGNAAQRSCRLCPCPFTVTSNSFALGCQEVSNGFQCVCKKGYEGDKCEKCAPGFYGDPMVAGGSCQPCDCNGNSNSCDSRTGVCKNTMVPKDTNTGHCQECDNCALALLSDLERLDDELGRIKGQLENTSDSPTSSQLSKLEKAISDTKILVDKFSSTINSQKPKVSQLEQDVLTLKDDISTLKTKADKQMAVAKKAVLDVEKTHQRAKDLDTEIKNLLKKIKALLDELSNADTSAGGYTGSEELSKLLEKAGRLVKEMEKRNFNPQKAAAEKERDEARKLLDYIKANVSDQCDYNQAAANRIRGQLKDYVAKLKDLEKALKEAEDTVKKANTQNGLNTKSLSNLLRLIEDLKKERKTVEAEMAMAEDELRKTEDLVRMLSDSKVEYEQLAAQLDGAETDLTKKVNELSQAADQEDIVRSAEEHADNLNKLAMNLQNAVRNASGRAEVRDAIDAVDIYKNITDAINAAEAAANEAKAAADQALNGVRNEDLTKKAKDLKTNGAKLLKEAKDAQKDLKAAADNLTAQNNRLKNADKKKTALEKDLLDAQTELDNIKRVDIGDMIDEAKRKASTANNVAGKTMDRLKEIQNELNGINVTATDPNLDSDLDDVDKSVKDLLNIIPSLEDKLSEVENLTSQVSPVSNITENIKKIKELIEQARDAANRILVPIKFMGNGHVELRLPSDLDELKAYTEMSLSLQRPLDPVDPVRGDGARSRRQTANDTSNMFVMYLGNRDSSKDFIGMAVRQKHLYFIYKLNGVEYEIKTAVVSDSVSEPATFDKVDLRRIYQDAEVSYTKSYTSNEPDAPVQSTKQGEKLENLLNLSPSDVVFYVGGFPDHFTPPASLNYPKYQGCIELTTFNDRVISLYNFKKAVNINLETPCKRRIPPNEFNYFEGTGYAKLATKVNKENLVMGQRINSRSENALLFYIGNQDKYYSVAVERGYAVIDSNLLPAPVRSVNRFSPMSETDEILFILDGRKGMIIVNVGRKLVVEATAQFKMGDFEEYYLGGLPSDLRERNNITTPALKGCIRNVKLLSQINAFTEVIGVTRGCPNDILALRKAEFNLGSSLTNNLDFSLVNDVSVSLGFKSTDDQGLLLQNSQAITGLKLELVDGYVILKFGSQVWKSIKQYKDGQWHYLTVSKSGQRIDLLIDDKHGAQEQPAETYQPYSDSLVSLGKDTFKGCISNVYLRRPDHLYRAEDLSTYTSSGDVLLGMCSSERPPQMILDTSPKQDAVQTSANESLALPCTQPASLQHAYCMGAAVSSLSYSLSPQAPQPKPHFSLDVRTRSPEGLLFFTATRRGTSHLAVYMSKGRIRFSVGKRKEIFNREKYNDGKWHSIIFSLEKRKFRLVVDGIRAQDGQLTNDEVASLELTSPVTVYLGSAPESLHQYLKWKILPKHSVLGCLRNFKMSGTAMLKPTTNNGAGPCFDGQLQSGAYFSGRNAHVVIEDNFVVGANFELLFDIRPRSLTGVLLHVGNYSRAQHGANVGHHLSLYMLKGEVVVQVNNGAGEFVVSVMPKTALCDGAFHKISVIKRNNVVQLHVDTVDNHKIGPPSSFTTLTRDPLYVGGIPEVAVQQQRFPVSSSFVGCIQDMRINGSPVYFERLSKAFGAVNLRECPAG</sequence>
<proteinExistence type="predicted"/>
<feature type="disulfide bond" evidence="12">
    <location>
        <begin position="757"/>
        <end position="769"/>
    </location>
</feature>
<evidence type="ECO:0000259" key="17">
    <source>
        <dbReference type="PROSITE" id="PS51117"/>
    </source>
</evidence>
<dbReference type="PROSITE" id="PS00022">
    <property type="entry name" value="EGF_1"/>
    <property type="match status" value="1"/>
</dbReference>
<dbReference type="InterPro" id="IPR009254">
    <property type="entry name" value="Laminin_aI"/>
</dbReference>
<feature type="domain" description="Laminin EGF-like" evidence="15">
    <location>
        <begin position="1693"/>
        <end position="1741"/>
    </location>
</feature>
<feature type="disulfide bond" evidence="12">
    <location>
        <begin position="1624"/>
        <end position="1633"/>
    </location>
</feature>
<dbReference type="Pfam" id="PF00052">
    <property type="entry name" value="Laminin_B"/>
    <property type="match status" value="1"/>
</dbReference>
<feature type="disulfide bond" evidence="12">
    <location>
        <begin position="1744"/>
        <end position="1761"/>
    </location>
</feature>
<reference evidence="18" key="1">
    <citation type="journal article" date="2023" name="Front. Mar. Sci.">
        <title>A new Merluccius polli reference genome to investigate the effects of global change in West African waters.</title>
        <authorList>
            <person name="Mateo J.L."/>
            <person name="Blanco-Fernandez C."/>
            <person name="Garcia-Vazquez E."/>
            <person name="Machado-Schiaffino G."/>
        </authorList>
    </citation>
    <scope>NUCLEOTIDE SEQUENCE</scope>
    <source>
        <strain evidence="18">C29</strain>
        <tissue evidence="18">Fin</tissue>
    </source>
</reference>
<evidence type="ECO:0000256" key="9">
    <source>
        <dbReference type="ARBA" id="ARBA00023157"/>
    </source>
</evidence>
<dbReference type="Gene3D" id="2.60.120.200">
    <property type="match status" value="5"/>
</dbReference>
<feature type="coiled-coil region" evidence="13">
    <location>
        <begin position="2674"/>
        <end position="2724"/>
    </location>
</feature>
<dbReference type="InterPro" id="IPR008211">
    <property type="entry name" value="Laminin_N"/>
</dbReference>
<dbReference type="GO" id="GO:0030154">
    <property type="term" value="P:cell differentiation"/>
    <property type="evidence" value="ECO:0007669"/>
    <property type="project" value="UniProtKB-ARBA"/>
</dbReference>
<comment type="subcellular location">
    <subcellularLocation>
        <location evidence="1">Secreted</location>
        <location evidence="1">Extracellular space</location>
        <location evidence="1">Extracellular matrix</location>
        <location evidence="1">Basement membrane</location>
    </subcellularLocation>
</comment>
<feature type="domain" description="Laminin EGF-like" evidence="15">
    <location>
        <begin position="1742"/>
        <end position="1792"/>
    </location>
</feature>
<dbReference type="InterPro" id="IPR000034">
    <property type="entry name" value="Laminin_IV"/>
</dbReference>
<dbReference type="FunFam" id="2.10.25.10:FF:000034">
    <property type="entry name" value="Laminin subunit alpha 3"/>
    <property type="match status" value="2"/>
</dbReference>
<keyword evidence="5" id="KW-0677">Repeat</keyword>
<dbReference type="PROSITE" id="PS01248">
    <property type="entry name" value="EGF_LAM_1"/>
    <property type="match status" value="7"/>
</dbReference>
<dbReference type="Gene3D" id="2.10.25.10">
    <property type="entry name" value="Laminin"/>
    <property type="match status" value="14"/>
</dbReference>
<dbReference type="FunFam" id="2.10.25.10:FF:000407">
    <property type="entry name" value="Laminin subunit alpha-3"/>
    <property type="match status" value="1"/>
</dbReference>
<dbReference type="FunFam" id="2.10.25.10:FF:000388">
    <property type="entry name" value="Laminin subunit alpha"/>
    <property type="match status" value="1"/>
</dbReference>
<keyword evidence="19" id="KW-1185">Reference proteome</keyword>
<evidence type="ECO:0000313" key="19">
    <source>
        <dbReference type="Proteomes" id="UP001174136"/>
    </source>
</evidence>
<feature type="domain" description="Laminin EGF-like" evidence="15">
    <location>
        <begin position="1603"/>
        <end position="1648"/>
    </location>
</feature>
<feature type="domain" description="Laminin EGF-like" evidence="15">
    <location>
        <begin position="710"/>
        <end position="754"/>
    </location>
</feature>
<feature type="disulfide bond" evidence="12">
    <location>
        <begin position="869"/>
        <end position="878"/>
    </location>
</feature>
<dbReference type="CDD" id="cd00055">
    <property type="entry name" value="EGF_Lam"/>
    <property type="match status" value="16"/>
</dbReference>
<keyword evidence="3" id="KW-0272">Extracellular matrix</keyword>
<feature type="disulfide bond" evidence="12">
    <location>
        <begin position="777"/>
        <end position="786"/>
    </location>
</feature>
<dbReference type="GO" id="GO:0045995">
    <property type="term" value="P:regulation of embryonic development"/>
    <property type="evidence" value="ECO:0007669"/>
    <property type="project" value="InterPro"/>
</dbReference>
<feature type="disulfide bond" evidence="12">
    <location>
        <begin position="710"/>
        <end position="722"/>
    </location>
</feature>
<dbReference type="InterPro" id="IPR013320">
    <property type="entry name" value="ConA-like_dom_sf"/>
</dbReference>
<dbReference type="SMART" id="SM00281">
    <property type="entry name" value="LamB"/>
    <property type="match status" value="1"/>
</dbReference>
<dbReference type="InterPro" id="IPR002049">
    <property type="entry name" value="LE_dom"/>
</dbReference>
<dbReference type="FunFam" id="2.10.25.10:FF:000082">
    <property type="entry name" value="Laminin subunit alpha 1"/>
    <property type="match status" value="1"/>
</dbReference>